<evidence type="ECO:0000313" key="3">
    <source>
        <dbReference type="Proteomes" id="UP000183569"/>
    </source>
</evidence>
<keyword evidence="1" id="KW-0812">Transmembrane</keyword>
<keyword evidence="1" id="KW-1133">Transmembrane helix</keyword>
<dbReference type="RefSeq" id="WP_017456241.1">
    <property type="nucleotide sequence ID" value="NZ_FMUI01000002.1"/>
</dbReference>
<protein>
    <submittedName>
        <fullName evidence="2">Uncharacterized protein</fullName>
    </submittedName>
</protein>
<name>A0A1G4XEE9_9ENTR</name>
<dbReference type="GeneID" id="23845646"/>
<evidence type="ECO:0000313" key="2">
    <source>
        <dbReference type="EMBL" id="SCX39600.1"/>
    </source>
</evidence>
<evidence type="ECO:0000256" key="1">
    <source>
        <dbReference type="SAM" id="Phobius"/>
    </source>
</evidence>
<reference evidence="2 3" key="1">
    <citation type="submission" date="2016-10" db="EMBL/GenBank/DDBJ databases">
        <authorList>
            <person name="Varghese N."/>
            <person name="Submissions S."/>
        </authorList>
    </citation>
    <scope>NUCLEOTIDE SEQUENCE [LARGE SCALE GENOMIC DNA]</scope>
    <source>
        <strain evidence="2 3">CGMCC 1.12102</strain>
    </source>
</reference>
<organism evidence="2 3">
    <name type="scientific">Kosakonia sacchari</name>
    <dbReference type="NCBI Taxonomy" id="1158459"/>
    <lineage>
        <taxon>Bacteria</taxon>
        <taxon>Pseudomonadati</taxon>
        <taxon>Pseudomonadota</taxon>
        <taxon>Gammaproteobacteria</taxon>
        <taxon>Enterobacterales</taxon>
        <taxon>Enterobacteriaceae</taxon>
        <taxon>Kosakonia</taxon>
    </lineage>
</organism>
<sequence>MTKKAILFLSLIFISVGIVAGYFYYSLLIKNRNAESCSASMIVFHKGTQANITFDFMYNNEKRSGIVSVSGSYLENTHPEGTIRRDISFTWTENRGTYNFQSSGINKVDSLETLPDKVIATVLPGFYVYPNKSITYSIHPQGSQGFLFTIGKRPLFFCAR</sequence>
<keyword evidence="1" id="KW-0472">Membrane</keyword>
<gene>
    <name evidence="2" type="ORF">SAMN02927897_00602</name>
</gene>
<accession>A0A1G4XEE9</accession>
<dbReference type="EMBL" id="FMUI01000002">
    <property type="protein sequence ID" value="SCX39600.1"/>
    <property type="molecule type" value="Genomic_DNA"/>
</dbReference>
<comment type="caution">
    <text evidence="2">The sequence shown here is derived from an EMBL/GenBank/DDBJ whole genome shotgun (WGS) entry which is preliminary data.</text>
</comment>
<dbReference type="AlphaFoldDB" id="A0A1G4XEE9"/>
<feature type="transmembrane region" description="Helical" evidence="1">
    <location>
        <begin position="6"/>
        <end position="25"/>
    </location>
</feature>
<proteinExistence type="predicted"/>
<dbReference type="Proteomes" id="UP000183569">
    <property type="component" value="Unassembled WGS sequence"/>
</dbReference>